<proteinExistence type="predicted"/>
<accession>G8BR99</accession>
<dbReference type="OrthoDB" id="10266696at2759"/>
<dbReference type="PANTHER" id="PTHR45705">
    <property type="entry name" value="FI20236P1"/>
    <property type="match status" value="1"/>
</dbReference>
<dbReference type="GO" id="GO:0006355">
    <property type="term" value="P:regulation of DNA-templated transcription"/>
    <property type="evidence" value="ECO:0007669"/>
    <property type="project" value="InterPro"/>
</dbReference>
<dbReference type="PROSITE" id="PS50114">
    <property type="entry name" value="GATA_ZN_FINGER_2"/>
    <property type="match status" value="1"/>
</dbReference>
<evidence type="ECO:0000256" key="5">
    <source>
        <dbReference type="PROSITE-ProRule" id="PRU00094"/>
    </source>
</evidence>
<dbReference type="PRINTS" id="PR00405">
    <property type="entry name" value="REVINTRACTNG"/>
</dbReference>
<dbReference type="GO" id="GO:0043565">
    <property type="term" value="F:sequence-specific DNA binding"/>
    <property type="evidence" value="ECO:0007669"/>
    <property type="project" value="InterPro"/>
</dbReference>
<dbReference type="EMBL" id="HE612858">
    <property type="protein sequence ID" value="CCE62275.1"/>
    <property type="molecule type" value="Genomic_DNA"/>
</dbReference>
<dbReference type="InterPro" id="IPR051718">
    <property type="entry name" value="ARF_GTPase-activating"/>
</dbReference>
<dbReference type="Pfam" id="PF01412">
    <property type="entry name" value="ArfGap"/>
    <property type="match status" value="1"/>
</dbReference>
<evidence type="ECO:0008006" key="11">
    <source>
        <dbReference type="Google" id="ProtNLM"/>
    </source>
</evidence>
<evidence type="ECO:0000256" key="3">
    <source>
        <dbReference type="ARBA" id="ARBA00022771"/>
    </source>
</evidence>
<gene>
    <name evidence="9" type="primary">TPHA0C01190</name>
    <name evidence="9" type="ordered locus">TPHA_0C01190</name>
</gene>
<evidence type="ECO:0000259" key="8">
    <source>
        <dbReference type="PROSITE" id="PS50115"/>
    </source>
</evidence>
<dbReference type="InterPro" id="IPR037278">
    <property type="entry name" value="ARFGAP/RecO"/>
</dbReference>
<dbReference type="OMA" id="YEYKKWI"/>
<evidence type="ECO:0000256" key="2">
    <source>
        <dbReference type="ARBA" id="ARBA00022723"/>
    </source>
</evidence>
<feature type="domain" description="GATA-type" evidence="7">
    <location>
        <begin position="23"/>
        <end position="57"/>
    </location>
</feature>
<evidence type="ECO:0000313" key="10">
    <source>
        <dbReference type="Proteomes" id="UP000005666"/>
    </source>
</evidence>
<feature type="domain" description="Arf-GAP" evidence="8">
    <location>
        <begin position="8"/>
        <end position="133"/>
    </location>
</feature>
<keyword evidence="4" id="KW-0862">Zinc</keyword>
<dbReference type="PROSITE" id="PS50115">
    <property type="entry name" value="ARFGAP"/>
    <property type="match status" value="1"/>
</dbReference>
<dbReference type="GO" id="GO:0000138">
    <property type="term" value="C:Golgi trans cisterna"/>
    <property type="evidence" value="ECO:0007669"/>
    <property type="project" value="EnsemblFungi"/>
</dbReference>
<protein>
    <recommendedName>
        <fullName evidence="11">Arf-GAP domain-containing protein</fullName>
    </recommendedName>
</protein>
<dbReference type="GO" id="GO:0006888">
    <property type="term" value="P:endoplasmic reticulum to Golgi vesicle-mediated transport"/>
    <property type="evidence" value="ECO:0007669"/>
    <property type="project" value="EnsemblFungi"/>
</dbReference>
<keyword evidence="3 5" id="KW-0863">Zinc-finger</keyword>
<dbReference type="PANTHER" id="PTHR45705:SF1">
    <property type="entry name" value="FI20236P1"/>
    <property type="match status" value="1"/>
</dbReference>
<dbReference type="HOGENOM" id="CLU_023062_3_1_1"/>
<evidence type="ECO:0000256" key="6">
    <source>
        <dbReference type="SAM" id="MobiDB-lite"/>
    </source>
</evidence>
<dbReference type="FunFam" id="1.10.220.150:FF:000009">
    <property type="entry name" value="stromal membrane-associated protein 1 isoform X1"/>
    <property type="match status" value="1"/>
</dbReference>
<feature type="compositionally biased region" description="Low complexity" evidence="6">
    <location>
        <begin position="168"/>
        <end position="201"/>
    </location>
</feature>
<dbReference type="KEGG" id="tpf:TPHA_0C01190"/>
<keyword evidence="10" id="KW-1185">Reference proteome</keyword>
<reference evidence="9 10" key="1">
    <citation type="journal article" date="2011" name="Proc. Natl. Acad. Sci. U.S.A.">
        <title>Evolutionary erosion of yeast sex chromosomes by mating-type switching accidents.</title>
        <authorList>
            <person name="Gordon J.L."/>
            <person name="Armisen D."/>
            <person name="Proux-Wera E."/>
            <person name="Oheigeartaigh S.S."/>
            <person name="Byrne K.P."/>
            <person name="Wolfe K.H."/>
        </authorList>
    </citation>
    <scope>NUCLEOTIDE SEQUENCE [LARGE SCALE GENOMIC DNA]</scope>
    <source>
        <strain evidence="10">ATCC 24235 / CBS 4417 / NBRC 1672 / NRRL Y-8282 / UCD 70-5</strain>
    </source>
</reference>
<evidence type="ECO:0000256" key="1">
    <source>
        <dbReference type="ARBA" id="ARBA00022468"/>
    </source>
</evidence>
<keyword evidence="1" id="KW-0343">GTPase activation</keyword>
<dbReference type="STRING" id="1071381.G8BR99"/>
<keyword evidence="2" id="KW-0479">Metal-binding</keyword>
<evidence type="ECO:0000313" key="9">
    <source>
        <dbReference type="EMBL" id="CCE62275.1"/>
    </source>
</evidence>
<evidence type="ECO:0000259" key="7">
    <source>
        <dbReference type="PROSITE" id="PS50114"/>
    </source>
</evidence>
<dbReference type="InterPro" id="IPR000679">
    <property type="entry name" value="Znf_GATA"/>
</dbReference>
<sequence>MSTSPQIKKALAALLRDPGNSTCADCKTQTHPRWASWSLGVFICIKCAGFHRSLGTHISKVKSVDLDTWKEENIIMLIKFKNNDMANKYYESKLLNENNEPVKININDTNKLQTFIKNKYEYKKWMGDSGKLEELTSNSLQNNDLLNSSQKSQLQSQSPKEEPVVKKNSMNLSNSRSSSILDLQNLSKSPSNNNNNRLNSSTPQLSRGNSNGLLNTVGNSATSLNIQNPNVNRTQPQGGAQRQDLKKSILSLYAKPTNSASNLSNNNLSSSSISLASASSFNNNGNNNNSNVVNINNNINKINNFNNNSKSSSTYNIEDDELMKNVWS</sequence>
<feature type="region of interest" description="Disordered" evidence="6">
    <location>
        <begin position="140"/>
        <end position="244"/>
    </location>
</feature>
<dbReference type="SUPFAM" id="SSF57863">
    <property type="entry name" value="ArfGap/RecO-like zinc finger"/>
    <property type="match status" value="1"/>
</dbReference>
<evidence type="ECO:0000256" key="4">
    <source>
        <dbReference type="ARBA" id="ARBA00022833"/>
    </source>
</evidence>
<name>G8BR99_TETPH</name>
<dbReference type="Proteomes" id="UP000005666">
    <property type="component" value="Chromosome 3"/>
</dbReference>
<dbReference type="GO" id="GO:0006891">
    <property type="term" value="P:intra-Golgi vesicle-mediated transport"/>
    <property type="evidence" value="ECO:0007669"/>
    <property type="project" value="EnsemblFungi"/>
</dbReference>
<organism evidence="9 10">
    <name type="scientific">Tetrapisispora phaffii (strain ATCC 24235 / CBS 4417 / NBRC 1672 / NRRL Y-8282 / UCD 70-5)</name>
    <name type="common">Yeast</name>
    <name type="synonym">Fabospora phaffii</name>
    <dbReference type="NCBI Taxonomy" id="1071381"/>
    <lineage>
        <taxon>Eukaryota</taxon>
        <taxon>Fungi</taxon>
        <taxon>Dikarya</taxon>
        <taxon>Ascomycota</taxon>
        <taxon>Saccharomycotina</taxon>
        <taxon>Saccharomycetes</taxon>
        <taxon>Saccharomycetales</taxon>
        <taxon>Saccharomycetaceae</taxon>
        <taxon>Tetrapisispora</taxon>
    </lineage>
</organism>
<dbReference type="eggNOG" id="KOG0703">
    <property type="taxonomic scope" value="Eukaryota"/>
</dbReference>
<dbReference type="GO" id="GO:0008270">
    <property type="term" value="F:zinc ion binding"/>
    <property type="evidence" value="ECO:0007669"/>
    <property type="project" value="UniProtKB-KW"/>
</dbReference>
<dbReference type="Gene3D" id="1.10.220.150">
    <property type="entry name" value="Arf GTPase activating protein"/>
    <property type="match status" value="1"/>
</dbReference>
<feature type="compositionally biased region" description="Low complexity" evidence="6">
    <location>
        <begin position="140"/>
        <end position="158"/>
    </location>
</feature>
<feature type="compositionally biased region" description="Polar residues" evidence="6">
    <location>
        <begin position="202"/>
        <end position="240"/>
    </location>
</feature>
<dbReference type="GeneID" id="11534081"/>
<dbReference type="InterPro" id="IPR038508">
    <property type="entry name" value="ArfGAP_dom_sf"/>
</dbReference>
<dbReference type="GO" id="GO:0005096">
    <property type="term" value="F:GTPase activator activity"/>
    <property type="evidence" value="ECO:0007669"/>
    <property type="project" value="UniProtKB-KW"/>
</dbReference>
<dbReference type="AlphaFoldDB" id="G8BR99"/>
<dbReference type="RefSeq" id="XP_003684709.1">
    <property type="nucleotide sequence ID" value="XM_003684661.1"/>
</dbReference>
<dbReference type="InterPro" id="IPR001164">
    <property type="entry name" value="ArfGAP_dom"/>
</dbReference>
<dbReference type="SMART" id="SM00105">
    <property type="entry name" value="ArfGap"/>
    <property type="match status" value="1"/>
</dbReference>